<dbReference type="Proteomes" id="UP000299794">
    <property type="component" value="Unassembled WGS sequence"/>
</dbReference>
<organism evidence="1 2">
    <name type="scientific">Planktothrix agardhii CCAP 1459/11A</name>
    <dbReference type="NCBI Taxonomy" id="282420"/>
    <lineage>
        <taxon>Bacteria</taxon>
        <taxon>Bacillati</taxon>
        <taxon>Cyanobacteriota</taxon>
        <taxon>Cyanophyceae</taxon>
        <taxon>Oscillatoriophycideae</taxon>
        <taxon>Oscillatoriales</taxon>
        <taxon>Microcoleaceae</taxon>
        <taxon>Planktothrix</taxon>
    </lineage>
</organism>
<name>A0A4P5ZBM0_PLAAG</name>
<reference evidence="2" key="1">
    <citation type="submission" date="2019-02" db="EMBL/GenBank/DDBJ databases">
        <title>Draft genome sequence of Planktothrix agardhii NIES-905.</title>
        <authorList>
            <person name="Yamaguchi H."/>
            <person name="Suzuki S."/>
            <person name="Kawachi M."/>
        </authorList>
    </citation>
    <scope>NUCLEOTIDE SEQUENCE [LARGE SCALE GENOMIC DNA]</scope>
    <source>
        <strain evidence="2">CCAP 1459/11A</strain>
    </source>
</reference>
<sequence length="63" mass="6919">MLGCKLYDLTPPDYSAVETASTQTKPAVAGCEPLDFSSVREGGHRLYSREFHSPDASSYFMLS</sequence>
<accession>A0A4P5ZBM0</accession>
<evidence type="ECO:0000313" key="1">
    <source>
        <dbReference type="EMBL" id="GDZ92883.1"/>
    </source>
</evidence>
<proteinExistence type="predicted"/>
<gene>
    <name evidence="1" type="ORF">PA905_05800</name>
</gene>
<protein>
    <submittedName>
        <fullName evidence="1">Uncharacterized protein</fullName>
    </submittedName>
</protein>
<comment type="caution">
    <text evidence="1">The sequence shown here is derived from an EMBL/GenBank/DDBJ whole genome shotgun (WGS) entry which is preliminary data.</text>
</comment>
<dbReference type="EMBL" id="BJCD01000030">
    <property type="protein sequence ID" value="GDZ92883.1"/>
    <property type="molecule type" value="Genomic_DNA"/>
</dbReference>
<dbReference type="AlphaFoldDB" id="A0A4P5ZBM0"/>
<evidence type="ECO:0000313" key="2">
    <source>
        <dbReference type="Proteomes" id="UP000299794"/>
    </source>
</evidence>